<keyword evidence="5" id="KW-0812">Transmembrane</keyword>
<dbReference type="GO" id="GO:0030313">
    <property type="term" value="C:cell envelope"/>
    <property type="evidence" value="ECO:0007669"/>
    <property type="project" value="UniProtKB-SubCell"/>
</dbReference>
<sequence>MNKKLLGFIPFLIFIFLCVFLYQGLFGNPRELQTGRIGQTMPSFVLPDLMDGSKQWRDTDLKGDVYLLNVWGTWCPTCIAELGYLTELRERGVRIIGLYYEQAYDPDFGDEFDINALRNEVQNMLDRAGNPYQFNILDLDRTLALDLGVSGAPETFLVDANGTILLHHTGDINPRVWRAKFAPVMQELSE</sequence>
<accession>A0A0S2JZQ3</accession>
<dbReference type="PANTHER" id="PTHR42852:SF6">
    <property type="entry name" value="THIOL:DISULFIDE INTERCHANGE PROTEIN DSBE"/>
    <property type="match status" value="1"/>
</dbReference>
<keyword evidence="8" id="KW-1185">Reference proteome</keyword>
<dbReference type="InterPro" id="IPR036249">
    <property type="entry name" value="Thioredoxin-like_sf"/>
</dbReference>
<evidence type="ECO:0000256" key="5">
    <source>
        <dbReference type="SAM" id="Phobius"/>
    </source>
</evidence>
<dbReference type="InterPro" id="IPR050553">
    <property type="entry name" value="Thioredoxin_ResA/DsbE_sf"/>
</dbReference>
<keyword evidence="3" id="KW-1015">Disulfide bond</keyword>
<dbReference type="Gene3D" id="3.40.30.10">
    <property type="entry name" value="Glutaredoxin"/>
    <property type="match status" value="1"/>
</dbReference>
<dbReference type="Proteomes" id="UP000061457">
    <property type="component" value="Chromosome I"/>
</dbReference>
<name>A0A0S2JZQ3_9GAMM</name>
<reference evidence="8" key="1">
    <citation type="submission" date="2015-11" db="EMBL/GenBank/DDBJ databases">
        <authorList>
            <person name="Kim K.M."/>
        </authorList>
    </citation>
    <scope>NUCLEOTIDE SEQUENCE [LARGE SCALE GENOMIC DNA]</scope>
    <source>
        <strain evidence="8">KCTC 12086</strain>
    </source>
</reference>
<dbReference type="AlphaFoldDB" id="A0A0S2JZQ3"/>
<keyword evidence="5" id="KW-0472">Membrane</keyword>
<comment type="subcellular location">
    <subcellularLocation>
        <location evidence="1">Cell envelope</location>
    </subcellularLocation>
</comment>
<gene>
    <name evidence="7" type="ORF">PP2015_971</name>
</gene>
<organism evidence="7 8">
    <name type="scientific">Pseudoalteromonas phenolica</name>
    <dbReference type="NCBI Taxonomy" id="161398"/>
    <lineage>
        <taxon>Bacteria</taxon>
        <taxon>Pseudomonadati</taxon>
        <taxon>Pseudomonadota</taxon>
        <taxon>Gammaproteobacteria</taxon>
        <taxon>Alteromonadales</taxon>
        <taxon>Pseudoalteromonadaceae</taxon>
        <taxon>Pseudoalteromonas</taxon>
    </lineage>
</organism>
<proteinExistence type="predicted"/>
<dbReference type="InterPro" id="IPR013766">
    <property type="entry name" value="Thioredoxin_domain"/>
</dbReference>
<dbReference type="PANTHER" id="PTHR42852">
    <property type="entry name" value="THIOL:DISULFIDE INTERCHANGE PROTEIN DSBE"/>
    <property type="match status" value="1"/>
</dbReference>
<dbReference type="PATRIC" id="fig|161398.10.peg.988"/>
<dbReference type="GO" id="GO:0017004">
    <property type="term" value="P:cytochrome complex assembly"/>
    <property type="evidence" value="ECO:0007669"/>
    <property type="project" value="UniProtKB-KW"/>
</dbReference>
<evidence type="ECO:0000313" key="8">
    <source>
        <dbReference type="Proteomes" id="UP000061457"/>
    </source>
</evidence>
<dbReference type="KEGG" id="pphe:PP2015_971"/>
<dbReference type="RefSeq" id="WP_058029225.1">
    <property type="nucleotide sequence ID" value="NZ_CP013187.1"/>
</dbReference>
<dbReference type="InterPro" id="IPR013740">
    <property type="entry name" value="Redoxin"/>
</dbReference>
<dbReference type="STRING" id="161398.PP2015_971"/>
<keyword evidence="4" id="KW-0676">Redox-active center</keyword>
<evidence type="ECO:0000256" key="2">
    <source>
        <dbReference type="ARBA" id="ARBA00022748"/>
    </source>
</evidence>
<dbReference type="OrthoDB" id="9799347at2"/>
<feature type="transmembrane region" description="Helical" evidence="5">
    <location>
        <begin position="6"/>
        <end position="26"/>
    </location>
</feature>
<evidence type="ECO:0000256" key="3">
    <source>
        <dbReference type="ARBA" id="ARBA00023157"/>
    </source>
</evidence>
<keyword evidence="2" id="KW-0201">Cytochrome c-type biogenesis</keyword>
<feature type="domain" description="Thioredoxin" evidence="6">
    <location>
        <begin position="35"/>
        <end position="186"/>
    </location>
</feature>
<dbReference type="EMBL" id="CP013187">
    <property type="protein sequence ID" value="ALO41489.1"/>
    <property type="molecule type" value="Genomic_DNA"/>
</dbReference>
<keyword evidence="5" id="KW-1133">Transmembrane helix</keyword>
<protein>
    <submittedName>
        <fullName evidence="7">Thiol:disulfide interchange protein DsbE</fullName>
    </submittedName>
</protein>
<evidence type="ECO:0000313" key="7">
    <source>
        <dbReference type="EMBL" id="ALO41489.1"/>
    </source>
</evidence>
<dbReference type="Pfam" id="PF08534">
    <property type="entry name" value="Redoxin"/>
    <property type="match status" value="1"/>
</dbReference>
<evidence type="ECO:0000256" key="4">
    <source>
        <dbReference type="ARBA" id="ARBA00023284"/>
    </source>
</evidence>
<evidence type="ECO:0000256" key="1">
    <source>
        <dbReference type="ARBA" id="ARBA00004196"/>
    </source>
</evidence>
<evidence type="ECO:0000259" key="6">
    <source>
        <dbReference type="PROSITE" id="PS51352"/>
    </source>
</evidence>
<dbReference type="PROSITE" id="PS51352">
    <property type="entry name" value="THIOREDOXIN_2"/>
    <property type="match status" value="1"/>
</dbReference>
<dbReference type="GO" id="GO:0016491">
    <property type="term" value="F:oxidoreductase activity"/>
    <property type="evidence" value="ECO:0007669"/>
    <property type="project" value="InterPro"/>
</dbReference>
<dbReference type="SUPFAM" id="SSF52833">
    <property type="entry name" value="Thioredoxin-like"/>
    <property type="match status" value="1"/>
</dbReference>